<keyword evidence="2" id="KW-1185">Reference proteome</keyword>
<reference evidence="3" key="2">
    <citation type="submission" date="2025-08" db="UniProtKB">
        <authorList>
            <consortium name="RefSeq"/>
        </authorList>
    </citation>
    <scope>IDENTIFICATION</scope>
    <source>
        <tissue evidence="3">Leaf</tissue>
    </source>
</reference>
<dbReference type="InterPro" id="IPR001584">
    <property type="entry name" value="Integrase_cat-core"/>
</dbReference>
<dbReference type="PANTHER" id="PTHR48475:SF1">
    <property type="entry name" value="RNASE H TYPE-1 DOMAIN-CONTAINING PROTEIN"/>
    <property type="match status" value="1"/>
</dbReference>
<proteinExistence type="predicted"/>
<evidence type="ECO:0000313" key="3">
    <source>
        <dbReference type="RefSeq" id="XP_009769915.1"/>
    </source>
</evidence>
<dbReference type="RefSeq" id="XP_009769915.1">
    <property type="nucleotide sequence ID" value="XM_009771613.1"/>
</dbReference>
<dbReference type="PROSITE" id="PS50994">
    <property type="entry name" value="INTEGRASE"/>
    <property type="match status" value="1"/>
</dbReference>
<evidence type="ECO:0000313" key="2">
    <source>
        <dbReference type="Proteomes" id="UP000189701"/>
    </source>
</evidence>
<dbReference type="InterPro" id="IPR036397">
    <property type="entry name" value="RNaseH_sf"/>
</dbReference>
<gene>
    <name evidence="3" type="primary">LOC104220698</name>
</gene>
<evidence type="ECO:0000259" key="1">
    <source>
        <dbReference type="PROSITE" id="PS50994"/>
    </source>
</evidence>
<name>A0A1U7W6N4_NICSY</name>
<sequence length="327" mass="37088">MKAQALEDNLAENSVDDEYQPLSTYFPDEEVNSVEVIPEDTNAWKMFFNGVVNAKGVRIGEILISPTSQHYPATVRLQFICTNNITEYEACIMGMNMAIDRDVEKLLIMGDSDLLSGKLRWVEAVTFKAITKKAVVDFVHSNIICRFGIPKTIITDNAANLNSHLMREVCEQFKIMHRHFTPYWPKANGVIEAANKNIKKILKKIIQSSRQWYKKLPFALLGYRITVRTSIRATPYLLVYGTQAVILAEVKIPSLRIIVEAEIEDDELVKTWKQKGKFAPNWKAPYIIRKLLSKGALYLGDIEGNDLEIAVNVDAVKRFYLEAQGSG</sequence>
<feature type="domain" description="Integrase catalytic" evidence="1">
    <location>
        <begin position="120"/>
        <end position="243"/>
    </location>
</feature>
<dbReference type="GO" id="GO:0015074">
    <property type="term" value="P:DNA integration"/>
    <property type="evidence" value="ECO:0007669"/>
    <property type="project" value="InterPro"/>
</dbReference>
<dbReference type="PANTHER" id="PTHR48475">
    <property type="entry name" value="RIBONUCLEASE H"/>
    <property type="match status" value="1"/>
</dbReference>
<dbReference type="SUPFAM" id="SSF53098">
    <property type="entry name" value="Ribonuclease H-like"/>
    <property type="match status" value="2"/>
</dbReference>
<dbReference type="OrthoDB" id="1267826at2759"/>
<accession>A0A1U7W6N4</accession>
<dbReference type="AlphaFoldDB" id="A0A1U7W6N4"/>
<dbReference type="GO" id="GO:0003676">
    <property type="term" value="F:nucleic acid binding"/>
    <property type="evidence" value="ECO:0007669"/>
    <property type="project" value="InterPro"/>
</dbReference>
<dbReference type="eggNOG" id="KOG0017">
    <property type="taxonomic scope" value="Eukaryota"/>
</dbReference>
<dbReference type="InterPro" id="IPR012337">
    <property type="entry name" value="RNaseH-like_sf"/>
</dbReference>
<dbReference type="Gene3D" id="3.30.420.10">
    <property type="entry name" value="Ribonuclease H-like superfamily/Ribonuclease H"/>
    <property type="match status" value="1"/>
</dbReference>
<protein>
    <submittedName>
        <fullName evidence="3">Uncharacterized protein LOC104220698</fullName>
    </submittedName>
</protein>
<reference evidence="2" key="1">
    <citation type="journal article" date="2013" name="Genome Biol.">
        <title>Reference genomes and transcriptomes of Nicotiana sylvestris and Nicotiana tomentosiformis.</title>
        <authorList>
            <person name="Sierro N."/>
            <person name="Battey J.N."/>
            <person name="Ouadi S."/>
            <person name="Bovet L."/>
            <person name="Goepfert S."/>
            <person name="Bakaher N."/>
            <person name="Peitsch M.C."/>
            <person name="Ivanov N.V."/>
        </authorList>
    </citation>
    <scope>NUCLEOTIDE SEQUENCE [LARGE SCALE GENOMIC DNA]</scope>
</reference>
<dbReference type="Proteomes" id="UP000189701">
    <property type="component" value="Unplaced"/>
</dbReference>
<organism evidence="2 3">
    <name type="scientific">Nicotiana sylvestris</name>
    <name type="common">Wood tobacco</name>
    <name type="synonym">South American tobacco</name>
    <dbReference type="NCBI Taxonomy" id="4096"/>
    <lineage>
        <taxon>Eukaryota</taxon>
        <taxon>Viridiplantae</taxon>
        <taxon>Streptophyta</taxon>
        <taxon>Embryophyta</taxon>
        <taxon>Tracheophyta</taxon>
        <taxon>Spermatophyta</taxon>
        <taxon>Magnoliopsida</taxon>
        <taxon>eudicotyledons</taxon>
        <taxon>Gunneridae</taxon>
        <taxon>Pentapetalae</taxon>
        <taxon>asterids</taxon>
        <taxon>lamiids</taxon>
        <taxon>Solanales</taxon>
        <taxon>Solanaceae</taxon>
        <taxon>Nicotianoideae</taxon>
        <taxon>Nicotianeae</taxon>
        <taxon>Nicotiana</taxon>
    </lineage>
</organism>